<keyword evidence="1" id="KW-1185">Reference proteome</keyword>
<dbReference type="AlphaFoldDB" id="A0A0N5CIL9"/>
<proteinExistence type="predicted"/>
<dbReference type="WBParaSite" id="SPAL_0001767400.1">
    <property type="protein sequence ID" value="SPAL_0001767400.1"/>
    <property type="gene ID" value="SPAL_0001767400"/>
</dbReference>
<reference evidence="2" key="1">
    <citation type="submission" date="2017-02" db="UniProtKB">
        <authorList>
            <consortium name="WormBaseParasite"/>
        </authorList>
    </citation>
    <scope>IDENTIFICATION</scope>
</reference>
<dbReference type="Proteomes" id="UP000046392">
    <property type="component" value="Unplaced"/>
</dbReference>
<name>A0A0N5CIL9_STREA</name>
<organism evidence="1 2">
    <name type="scientific">Strongyloides papillosus</name>
    <name type="common">Intestinal threadworm</name>
    <dbReference type="NCBI Taxonomy" id="174720"/>
    <lineage>
        <taxon>Eukaryota</taxon>
        <taxon>Metazoa</taxon>
        <taxon>Ecdysozoa</taxon>
        <taxon>Nematoda</taxon>
        <taxon>Chromadorea</taxon>
        <taxon>Rhabditida</taxon>
        <taxon>Tylenchina</taxon>
        <taxon>Panagrolaimomorpha</taxon>
        <taxon>Strongyloidoidea</taxon>
        <taxon>Strongyloididae</taxon>
        <taxon>Strongyloides</taxon>
    </lineage>
</organism>
<sequence>MYEVVNFRATYGAQAWQLLKNTPKQLQGTINHIWKCLNNNDINTSKLPSVEDKILKLQLRFMGHQIRKKDGLAKRMVEGIWVYKNKPLVGKRSVGRPQK</sequence>
<protein>
    <submittedName>
        <fullName evidence="2">39S ribosomal protein L51, mitochondrial</fullName>
    </submittedName>
</protein>
<evidence type="ECO:0000313" key="1">
    <source>
        <dbReference type="Proteomes" id="UP000046392"/>
    </source>
</evidence>
<evidence type="ECO:0000313" key="2">
    <source>
        <dbReference type="WBParaSite" id="SPAL_0001767400.1"/>
    </source>
</evidence>
<accession>A0A0N5CIL9</accession>